<keyword evidence="3" id="KW-0808">Transferase</keyword>
<dbReference type="GO" id="GO:0019252">
    <property type="term" value="P:starch biosynthetic process"/>
    <property type="evidence" value="ECO:0007669"/>
    <property type="project" value="UniProtKB-UniPathway"/>
</dbReference>
<dbReference type="Gene3D" id="3.40.50.2000">
    <property type="entry name" value="Glycogen Phosphorylase B"/>
    <property type="match status" value="2"/>
</dbReference>
<dbReference type="AlphaFoldDB" id="A0A1D6JJA5"/>
<sequence length="89" mass="9919">MKTGIVESDLVLTVSPHYVKELTYGPDKGVELDGVLRTKPLEIGIVNGMDVYEWDPSTDKYTSVKYDATTVRSIIASLVLTSYRDFSTE</sequence>
<evidence type="ECO:0000313" key="6">
    <source>
        <dbReference type="EMBL" id="ONL92424.1"/>
    </source>
</evidence>
<dbReference type="InterPro" id="IPR013534">
    <property type="entry name" value="Starch_synth_cat_dom"/>
</dbReference>
<dbReference type="PANTHER" id="PTHR45825">
    <property type="entry name" value="GRANULE-BOUND STARCH SYNTHASE 1, CHLOROPLASTIC/AMYLOPLASTIC"/>
    <property type="match status" value="1"/>
</dbReference>
<evidence type="ECO:0000259" key="5">
    <source>
        <dbReference type="Pfam" id="PF08323"/>
    </source>
</evidence>
<gene>
    <name evidence="6" type="ORF">ZEAMMB73_Zm00001d027242</name>
</gene>
<evidence type="ECO:0000256" key="1">
    <source>
        <dbReference type="ARBA" id="ARBA00004727"/>
    </source>
</evidence>
<evidence type="ECO:0000256" key="3">
    <source>
        <dbReference type="ARBA" id="ARBA00022679"/>
    </source>
</evidence>
<reference evidence="6" key="1">
    <citation type="submission" date="2015-12" db="EMBL/GenBank/DDBJ databases">
        <title>Update maize B73 reference genome by single molecule sequencing technologies.</title>
        <authorList>
            <consortium name="Maize Genome Sequencing Project"/>
            <person name="Ware D."/>
        </authorList>
    </citation>
    <scope>NUCLEOTIDE SEQUENCE [LARGE SCALE GENOMIC DNA]</scope>
    <source>
        <tissue evidence="6">Seedling</tissue>
    </source>
</reference>
<organism evidence="6">
    <name type="scientific">Zea mays</name>
    <name type="common">Maize</name>
    <dbReference type="NCBI Taxonomy" id="4577"/>
    <lineage>
        <taxon>Eukaryota</taxon>
        <taxon>Viridiplantae</taxon>
        <taxon>Streptophyta</taxon>
        <taxon>Embryophyta</taxon>
        <taxon>Tracheophyta</taxon>
        <taxon>Spermatophyta</taxon>
        <taxon>Magnoliopsida</taxon>
        <taxon>Liliopsida</taxon>
        <taxon>Poales</taxon>
        <taxon>Poaceae</taxon>
        <taxon>PACMAD clade</taxon>
        <taxon>Panicoideae</taxon>
        <taxon>Andropogonodae</taxon>
        <taxon>Andropogoneae</taxon>
        <taxon>Tripsacinae</taxon>
        <taxon>Zea</taxon>
    </lineage>
</organism>
<keyword evidence="2" id="KW-0328">Glycosyltransferase</keyword>
<proteinExistence type="predicted"/>
<dbReference type="PANTHER" id="PTHR45825:SF17">
    <property type="entry name" value="STARCH SYNTHASE, CHLOROPLASTIC_AMYLOPLASTIC"/>
    <property type="match status" value="1"/>
</dbReference>
<accession>A0A1D6JJA5</accession>
<protein>
    <submittedName>
        <fullName evidence="6">Granule-bound starch synthase 1 chloroplastic/amyloplastic</fullName>
    </submittedName>
</protein>
<feature type="domain" description="Starch synthase catalytic" evidence="5">
    <location>
        <begin position="1"/>
        <end position="37"/>
    </location>
</feature>
<dbReference type="EMBL" id="CM007647">
    <property type="protein sequence ID" value="ONL92424.1"/>
    <property type="molecule type" value="Genomic_DNA"/>
</dbReference>
<dbReference type="GO" id="GO:0016757">
    <property type="term" value="F:glycosyltransferase activity"/>
    <property type="evidence" value="ECO:0007669"/>
    <property type="project" value="UniProtKB-KW"/>
</dbReference>
<name>A0A1D6JJA5_MAIZE</name>
<evidence type="ECO:0000256" key="2">
    <source>
        <dbReference type="ARBA" id="ARBA00022676"/>
    </source>
</evidence>
<dbReference type="Pfam" id="PF08323">
    <property type="entry name" value="Glyco_transf_5"/>
    <property type="match status" value="1"/>
</dbReference>
<comment type="pathway">
    <text evidence="1">Glycan biosynthesis; starch biosynthesis.</text>
</comment>
<dbReference type="UniPathway" id="UPA00152"/>
<keyword evidence="4" id="KW-0750">Starch biosynthesis</keyword>
<evidence type="ECO:0000256" key="4">
    <source>
        <dbReference type="ARBA" id="ARBA00022922"/>
    </source>
</evidence>
<dbReference type="SUPFAM" id="SSF53756">
    <property type="entry name" value="UDP-Glycosyltransferase/glycogen phosphorylase"/>
    <property type="match status" value="1"/>
</dbReference>